<evidence type="ECO:0000313" key="3">
    <source>
        <dbReference type="Proteomes" id="UP000230002"/>
    </source>
</evidence>
<protein>
    <submittedName>
        <fullName evidence="2">Uncharacterized protein</fullName>
    </submittedName>
</protein>
<keyword evidence="1" id="KW-0812">Transmembrane</keyword>
<keyword evidence="3" id="KW-1185">Reference proteome</keyword>
<sequence>MVVLVMMRFVVVRIPTRLLRLLLSGRWRRSIPTVIISWRGGRSGGRRWLVRIVVLRRRRGGIVVLLVLWMMCVRIVCCRLCWRRSPGMRWSRGRCGSRCWCGSGRWTVLILLGRRWGRWMVSVLLVLMRWRRRDAVMMGRRRVMRGWRRRSGVCMGIVMVRGCRSSGRRCRVTMIIWGWGWRRGGRVVRMLNWCGSMWWTRRRALGGCRRMLWSECRINRSPANVRVRRTRFVDARIIPRSFDPATFLALSPGNRPARTRACDTPGRFSPIPVALSVTIPVPFALPFTLLALQLFLLVIILLVIV</sequence>
<gene>
    <name evidence="2" type="ORF">GSI_11445</name>
</gene>
<reference evidence="2 3" key="1">
    <citation type="journal article" date="2015" name="Sci. Rep.">
        <title>Chromosome-level genome map provides insights into diverse defense mechanisms in the medicinal fungus Ganoderma sinense.</title>
        <authorList>
            <person name="Zhu Y."/>
            <person name="Xu J."/>
            <person name="Sun C."/>
            <person name="Zhou S."/>
            <person name="Xu H."/>
            <person name="Nelson D.R."/>
            <person name="Qian J."/>
            <person name="Song J."/>
            <person name="Luo H."/>
            <person name="Xiang L."/>
            <person name="Li Y."/>
            <person name="Xu Z."/>
            <person name="Ji A."/>
            <person name="Wang L."/>
            <person name="Lu S."/>
            <person name="Hayward A."/>
            <person name="Sun W."/>
            <person name="Li X."/>
            <person name="Schwartz D.C."/>
            <person name="Wang Y."/>
            <person name="Chen S."/>
        </authorList>
    </citation>
    <scope>NUCLEOTIDE SEQUENCE [LARGE SCALE GENOMIC DNA]</scope>
    <source>
        <strain evidence="2 3">ZZ0214-1</strain>
    </source>
</reference>
<evidence type="ECO:0000256" key="1">
    <source>
        <dbReference type="SAM" id="Phobius"/>
    </source>
</evidence>
<dbReference type="AlphaFoldDB" id="A0A2G8RW02"/>
<feature type="transmembrane region" description="Helical" evidence="1">
    <location>
        <begin position="283"/>
        <end position="304"/>
    </location>
</feature>
<accession>A0A2G8RW02</accession>
<keyword evidence="1" id="KW-0472">Membrane</keyword>
<evidence type="ECO:0000313" key="2">
    <source>
        <dbReference type="EMBL" id="PIL25695.1"/>
    </source>
</evidence>
<keyword evidence="1" id="KW-1133">Transmembrane helix</keyword>
<feature type="transmembrane region" description="Helical" evidence="1">
    <location>
        <begin position="61"/>
        <end position="82"/>
    </location>
</feature>
<dbReference type="Proteomes" id="UP000230002">
    <property type="component" value="Unassembled WGS sequence"/>
</dbReference>
<dbReference type="EMBL" id="AYKW01000045">
    <property type="protein sequence ID" value="PIL25695.1"/>
    <property type="molecule type" value="Genomic_DNA"/>
</dbReference>
<organism evidence="2 3">
    <name type="scientific">Ganoderma sinense ZZ0214-1</name>
    <dbReference type="NCBI Taxonomy" id="1077348"/>
    <lineage>
        <taxon>Eukaryota</taxon>
        <taxon>Fungi</taxon>
        <taxon>Dikarya</taxon>
        <taxon>Basidiomycota</taxon>
        <taxon>Agaricomycotina</taxon>
        <taxon>Agaricomycetes</taxon>
        <taxon>Polyporales</taxon>
        <taxon>Polyporaceae</taxon>
        <taxon>Ganoderma</taxon>
    </lineage>
</organism>
<comment type="caution">
    <text evidence="2">The sequence shown here is derived from an EMBL/GenBank/DDBJ whole genome shotgun (WGS) entry which is preliminary data.</text>
</comment>
<name>A0A2G8RW02_9APHY</name>
<proteinExistence type="predicted"/>